<feature type="compositionally biased region" description="Basic and acidic residues" evidence="7">
    <location>
        <begin position="184"/>
        <end position="195"/>
    </location>
</feature>
<dbReference type="GO" id="GO:0031683">
    <property type="term" value="F:G-protein beta/gamma-subunit complex binding"/>
    <property type="evidence" value="ECO:0007669"/>
    <property type="project" value="InterPro"/>
</dbReference>
<feature type="region of interest" description="Disordered" evidence="7">
    <location>
        <begin position="354"/>
        <end position="377"/>
    </location>
</feature>
<keyword evidence="5" id="KW-0460">Magnesium</keyword>
<organism evidence="8 9">
    <name type="scientific">Chaetoceros tenuissimus</name>
    <dbReference type="NCBI Taxonomy" id="426638"/>
    <lineage>
        <taxon>Eukaryota</taxon>
        <taxon>Sar</taxon>
        <taxon>Stramenopiles</taxon>
        <taxon>Ochrophyta</taxon>
        <taxon>Bacillariophyta</taxon>
        <taxon>Coscinodiscophyceae</taxon>
        <taxon>Chaetocerotophycidae</taxon>
        <taxon>Chaetocerotales</taxon>
        <taxon>Chaetocerotaceae</taxon>
        <taxon>Chaetoceros</taxon>
    </lineage>
</organism>
<dbReference type="GO" id="GO:0003924">
    <property type="term" value="F:GTPase activity"/>
    <property type="evidence" value="ECO:0007669"/>
    <property type="project" value="InterPro"/>
</dbReference>
<comment type="caution">
    <text evidence="8">The sequence shown here is derived from an EMBL/GenBank/DDBJ whole genome shotgun (WGS) entry which is preliminary data.</text>
</comment>
<feature type="region of interest" description="Disordered" evidence="7">
    <location>
        <begin position="184"/>
        <end position="230"/>
    </location>
</feature>
<dbReference type="Proteomes" id="UP001054902">
    <property type="component" value="Unassembled WGS sequence"/>
</dbReference>
<feature type="compositionally biased region" description="Polar residues" evidence="7">
    <location>
        <begin position="197"/>
        <end position="209"/>
    </location>
</feature>
<evidence type="ECO:0000256" key="3">
    <source>
        <dbReference type="ARBA" id="ARBA00023224"/>
    </source>
</evidence>
<evidence type="ECO:0000256" key="1">
    <source>
        <dbReference type="ARBA" id="ARBA00022741"/>
    </source>
</evidence>
<evidence type="ECO:0000256" key="6">
    <source>
        <dbReference type="PIRSR" id="PIRSR606689-1"/>
    </source>
</evidence>
<evidence type="ECO:0000256" key="4">
    <source>
        <dbReference type="PIRSR" id="PIRSR601019-1"/>
    </source>
</evidence>
<dbReference type="SUPFAM" id="SSF52540">
    <property type="entry name" value="P-loop containing nucleoside triphosphate hydrolases"/>
    <property type="match status" value="1"/>
</dbReference>
<keyword evidence="5" id="KW-0479">Metal-binding</keyword>
<evidence type="ECO:0000313" key="9">
    <source>
        <dbReference type="Proteomes" id="UP001054902"/>
    </source>
</evidence>
<feature type="compositionally biased region" description="Polar residues" evidence="7">
    <location>
        <begin position="142"/>
        <end position="168"/>
    </location>
</feature>
<feature type="region of interest" description="Disordered" evidence="7">
    <location>
        <begin position="43"/>
        <end position="169"/>
    </location>
</feature>
<dbReference type="SMART" id="SM00177">
    <property type="entry name" value="ARF"/>
    <property type="match status" value="1"/>
</dbReference>
<evidence type="ECO:0000256" key="5">
    <source>
        <dbReference type="PIRSR" id="PIRSR601019-2"/>
    </source>
</evidence>
<keyword evidence="9" id="KW-1185">Reference proteome</keyword>
<evidence type="ECO:0000256" key="7">
    <source>
        <dbReference type="SAM" id="MobiDB-lite"/>
    </source>
</evidence>
<name>A0AAD3D7V4_9STRA</name>
<keyword evidence="1 4" id="KW-0547">Nucleotide-binding</keyword>
<dbReference type="PANTHER" id="PTHR45909:SF1">
    <property type="entry name" value="ADP-RIBOSYLATION FACTOR-RELATED PROTEIN 1"/>
    <property type="match status" value="1"/>
</dbReference>
<proteinExistence type="predicted"/>
<feature type="compositionally biased region" description="Basic residues" evidence="7">
    <location>
        <begin position="78"/>
        <end position="99"/>
    </location>
</feature>
<feature type="compositionally biased region" description="Polar residues" evidence="7">
    <location>
        <begin position="354"/>
        <end position="371"/>
    </location>
</feature>
<dbReference type="GO" id="GO:0043001">
    <property type="term" value="P:Golgi to plasma membrane protein transport"/>
    <property type="evidence" value="ECO:0007669"/>
    <property type="project" value="TreeGrafter"/>
</dbReference>
<dbReference type="GO" id="GO:0006886">
    <property type="term" value="P:intracellular protein transport"/>
    <property type="evidence" value="ECO:0007669"/>
    <property type="project" value="TreeGrafter"/>
</dbReference>
<feature type="compositionally biased region" description="Polar residues" evidence="7">
    <location>
        <begin position="100"/>
        <end position="109"/>
    </location>
</feature>
<feature type="compositionally biased region" description="Low complexity" evidence="7">
    <location>
        <begin position="210"/>
        <end position="226"/>
    </location>
</feature>
<dbReference type="InterPro" id="IPR024156">
    <property type="entry name" value="Small_GTPase_ARF"/>
</dbReference>
<gene>
    <name evidence="8" type="ORF">CTEN210_14090</name>
</gene>
<evidence type="ECO:0000256" key="2">
    <source>
        <dbReference type="ARBA" id="ARBA00023134"/>
    </source>
</evidence>
<dbReference type="GO" id="GO:0005525">
    <property type="term" value="F:GTP binding"/>
    <property type="evidence" value="ECO:0007669"/>
    <property type="project" value="UniProtKB-KW"/>
</dbReference>
<feature type="binding site" evidence="6">
    <location>
        <position position="283"/>
    </location>
    <ligand>
        <name>GTP</name>
        <dbReference type="ChEBI" id="CHEBI:37565"/>
    </ligand>
</feature>
<reference evidence="8 9" key="1">
    <citation type="journal article" date="2021" name="Sci. Rep.">
        <title>The genome of the diatom Chaetoceros tenuissimus carries an ancient integrated fragment of an extant virus.</title>
        <authorList>
            <person name="Hongo Y."/>
            <person name="Kimura K."/>
            <person name="Takaki Y."/>
            <person name="Yoshida Y."/>
            <person name="Baba S."/>
            <person name="Kobayashi G."/>
            <person name="Nagasaki K."/>
            <person name="Hano T."/>
            <person name="Tomaru Y."/>
        </authorList>
    </citation>
    <scope>NUCLEOTIDE SEQUENCE [LARGE SCALE GENOMIC DNA]</scope>
    <source>
        <strain evidence="8 9">NIES-3715</strain>
    </source>
</reference>
<keyword evidence="3" id="KW-0807">Transducer</keyword>
<dbReference type="InterPro" id="IPR027417">
    <property type="entry name" value="P-loop_NTPase"/>
</dbReference>
<dbReference type="GO" id="GO:0034067">
    <property type="term" value="P:protein localization to Golgi apparatus"/>
    <property type="evidence" value="ECO:0007669"/>
    <property type="project" value="TreeGrafter"/>
</dbReference>
<dbReference type="GO" id="GO:0046872">
    <property type="term" value="F:metal ion binding"/>
    <property type="evidence" value="ECO:0007669"/>
    <property type="project" value="UniProtKB-KW"/>
</dbReference>
<dbReference type="EMBL" id="BLLK01000058">
    <property type="protein sequence ID" value="GFH57614.1"/>
    <property type="molecule type" value="Genomic_DNA"/>
</dbReference>
<dbReference type="PROSITE" id="PS51417">
    <property type="entry name" value="ARF"/>
    <property type="match status" value="1"/>
</dbReference>
<evidence type="ECO:0000313" key="8">
    <source>
        <dbReference type="EMBL" id="GFH57614.1"/>
    </source>
</evidence>
<accession>A0AAD3D7V4</accession>
<feature type="binding site" evidence="4">
    <location>
        <begin position="280"/>
        <end position="284"/>
    </location>
    <ligand>
        <name>GTP</name>
        <dbReference type="ChEBI" id="CHEBI:37565"/>
    </ligand>
</feature>
<dbReference type="GO" id="GO:0007186">
    <property type="term" value="P:G protein-coupled receptor signaling pathway"/>
    <property type="evidence" value="ECO:0007669"/>
    <property type="project" value="InterPro"/>
</dbReference>
<dbReference type="InterPro" id="IPR001019">
    <property type="entry name" value="Gprotein_alpha_su"/>
</dbReference>
<feature type="binding site" evidence="4">
    <location>
        <begin position="342"/>
        <end position="345"/>
    </location>
    <ligand>
        <name>GTP</name>
        <dbReference type="ChEBI" id="CHEBI:37565"/>
    </ligand>
</feature>
<dbReference type="Pfam" id="PF00025">
    <property type="entry name" value="Arf"/>
    <property type="match status" value="1"/>
</dbReference>
<dbReference type="GO" id="GO:0005794">
    <property type="term" value="C:Golgi apparatus"/>
    <property type="evidence" value="ECO:0007669"/>
    <property type="project" value="TreeGrafter"/>
</dbReference>
<dbReference type="AlphaFoldDB" id="A0AAD3D7V4"/>
<sequence length="457" mass="49985">MFGLASGLYETYLVSPEVSLLVIGLDDAGKSTLLERVKVTDFENTNKAPPSGKRIAVQKVAENPVQVDSPAGKEKSNNSHHHGHKRTSSQQRKSSHGFSKKQSSDSSLVKPTKRRLFSCPAPKIYQNSRIDSDSDVSDSELDPQSLQEQDNTEATSLLQSESVDSHNSLLEDDKSIDLKNHDGIIELPSSHHDDDVGNSNADGNDTATNGASASGPQSPASSPMQSEGVSKINSLLEVEDSKEYDLKAGKTMFPLHLIRPTLGMNLAKIQACGAKVRIMDLGGQIKMRPLWERYYSDIHGIAFVIDVSPSCPVSKLMEARAFYRCMRDDENLLDCPILIFANKMDTRKAYLLKNNNDQNETKSSAQSNGESNDAVEEQEDASMILGDTSLLDIAELFLSHPKGASKRDLMTKLDYAGREDNVAFFGGSAKSGEGVRSAFEWLIQKGSVKSRQMQRGG</sequence>
<dbReference type="InterPro" id="IPR006689">
    <property type="entry name" value="Small_GTPase_ARF/SAR"/>
</dbReference>
<keyword evidence="2 4" id="KW-0342">GTP-binding</keyword>
<protein>
    <submittedName>
        <fullName evidence="8">Uncharacterized protein</fullName>
    </submittedName>
</protein>
<dbReference type="Gene3D" id="3.40.50.300">
    <property type="entry name" value="P-loop containing nucleotide triphosphate hydrolases"/>
    <property type="match status" value="1"/>
</dbReference>
<dbReference type="PANTHER" id="PTHR45909">
    <property type="entry name" value="ADP-RIBOSYLATION FACTOR-RELATED PROTEIN 1"/>
    <property type="match status" value="1"/>
</dbReference>
<dbReference type="PRINTS" id="PR00318">
    <property type="entry name" value="GPROTEINA"/>
</dbReference>
<feature type="binding site" evidence="5">
    <location>
        <position position="261"/>
    </location>
    <ligand>
        <name>Mg(2+)</name>
        <dbReference type="ChEBI" id="CHEBI:18420"/>
    </ligand>
</feature>